<protein>
    <submittedName>
        <fullName evidence="1">Uncharacterized protein</fullName>
    </submittedName>
</protein>
<organism evidence="1 2">
    <name type="scientific">Aquilegia coerulea</name>
    <name type="common">Rocky mountain columbine</name>
    <dbReference type="NCBI Taxonomy" id="218851"/>
    <lineage>
        <taxon>Eukaryota</taxon>
        <taxon>Viridiplantae</taxon>
        <taxon>Streptophyta</taxon>
        <taxon>Embryophyta</taxon>
        <taxon>Tracheophyta</taxon>
        <taxon>Spermatophyta</taxon>
        <taxon>Magnoliopsida</taxon>
        <taxon>Ranunculales</taxon>
        <taxon>Ranunculaceae</taxon>
        <taxon>Thalictroideae</taxon>
        <taxon>Aquilegia</taxon>
    </lineage>
</organism>
<gene>
    <name evidence="1" type="ORF">AQUCO_00901043v1</name>
</gene>
<sequence>MLKYSLVIVTKRKESMVFGPTEHYFHGDVLASKLLPEIYADKLLRNSQIGLKLLLTYTFPLQKGSKGN</sequence>
<dbReference type="Proteomes" id="UP000230069">
    <property type="component" value="Unassembled WGS sequence"/>
</dbReference>
<name>A0A2G5EGI5_AQUCA</name>
<evidence type="ECO:0000313" key="2">
    <source>
        <dbReference type="Proteomes" id="UP000230069"/>
    </source>
</evidence>
<accession>A0A2G5EGI5</accession>
<evidence type="ECO:0000313" key="1">
    <source>
        <dbReference type="EMBL" id="PIA54868.1"/>
    </source>
</evidence>
<keyword evidence="2" id="KW-1185">Reference proteome</keyword>
<dbReference type="InParanoid" id="A0A2G5EGI5"/>
<dbReference type="AlphaFoldDB" id="A0A2G5EGI5"/>
<proteinExistence type="predicted"/>
<reference evidence="1 2" key="1">
    <citation type="submission" date="2017-09" db="EMBL/GenBank/DDBJ databases">
        <title>WGS assembly of Aquilegia coerulea Goldsmith.</title>
        <authorList>
            <person name="Hodges S."/>
            <person name="Kramer E."/>
            <person name="Nordborg M."/>
            <person name="Tomkins J."/>
            <person name="Borevitz J."/>
            <person name="Derieg N."/>
            <person name="Yan J."/>
            <person name="Mihaltcheva S."/>
            <person name="Hayes R.D."/>
            <person name="Rokhsar D."/>
        </authorList>
    </citation>
    <scope>NUCLEOTIDE SEQUENCE [LARGE SCALE GENOMIC DNA]</scope>
    <source>
        <strain evidence="2">cv. Goldsmith</strain>
    </source>
</reference>
<dbReference type="EMBL" id="KZ305026">
    <property type="protein sequence ID" value="PIA54868.1"/>
    <property type="molecule type" value="Genomic_DNA"/>
</dbReference>